<dbReference type="KEGG" id="mes:Meso_2696"/>
<accession>Q11EV2</accession>
<dbReference type="STRING" id="266779.Meso_2696"/>
<dbReference type="OrthoDB" id="9808976at2"/>
<dbReference type="Pfam" id="PF13480">
    <property type="entry name" value="Acetyltransf_6"/>
    <property type="match status" value="1"/>
</dbReference>
<dbReference type="eggNOG" id="COG5653">
    <property type="taxonomic scope" value="Bacteria"/>
</dbReference>
<proteinExistence type="predicted"/>
<dbReference type="AlphaFoldDB" id="Q11EV2"/>
<name>Q11EV2_CHESB</name>
<feature type="domain" description="BioF2-like acetyltransferase" evidence="1">
    <location>
        <begin position="148"/>
        <end position="288"/>
    </location>
</feature>
<dbReference type="Gene3D" id="3.40.630.30">
    <property type="match status" value="1"/>
</dbReference>
<dbReference type="InterPro" id="IPR038740">
    <property type="entry name" value="BioF2-like_GNAT_dom"/>
</dbReference>
<dbReference type="SUPFAM" id="SSF55729">
    <property type="entry name" value="Acyl-CoA N-acyltransferases (Nat)"/>
    <property type="match status" value="2"/>
</dbReference>
<evidence type="ECO:0000313" key="2">
    <source>
        <dbReference type="EMBL" id="ABG64073.1"/>
    </source>
</evidence>
<keyword evidence="2" id="KW-0808">Transferase</keyword>
<dbReference type="InterPro" id="IPR016181">
    <property type="entry name" value="Acyl_CoA_acyltransferase"/>
</dbReference>
<dbReference type="GO" id="GO:0016740">
    <property type="term" value="F:transferase activity"/>
    <property type="evidence" value="ECO:0007669"/>
    <property type="project" value="UniProtKB-KW"/>
</dbReference>
<gene>
    <name evidence="2" type="ordered locus">Meso_2696</name>
</gene>
<reference evidence="2" key="1">
    <citation type="submission" date="2006-06" db="EMBL/GenBank/DDBJ databases">
        <title>Complete sequence of chromosome of Chelativorans sp. BNC1.</title>
        <authorList>
            <consortium name="US DOE Joint Genome Institute"/>
            <person name="Copeland A."/>
            <person name="Lucas S."/>
            <person name="Lapidus A."/>
            <person name="Barry K."/>
            <person name="Detter J.C."/>
            <person name="Glavina del Rio T."/>
            <person name="Hammon N."/>
            <person name="Israni S."/>
            <person name="Dalin E."/>
            <person name="Tice H."/>
            <person name="Pitluck S."/>
            <person name="Chertkov O."/>
            <person name="Brettin T."/>
            <person name="Bruce D."/>
            <person name="Han C."/>
            <person name="Tapia R."/>
            <person name="Gilna P."/>
            <person name="Schmutz J."/>
            <person name="Larimer F."/>
            <person name="Land M."/>
            <person name="Hauser L."/>
            <person name="Kyrpides N."/>
            <person name="Mikhailova N."/>
            <person name="Richardson P."/>
        </authorList>
    </citation>
    <scope>NUCLEOTIDE SEQUENCE</scope>
    <source>
        <strain evidence="2">BNC1</strain>
    </source>
</reference>
<dbReference type="EMBL" id="CP000390">
    <property type="protein sequence ID" value="ABG64073.1"/>
    <property type="molecule type" value="Genomic_DNA"/>
</dbReference>
<evidence type="ECO:0000259" key="1">
    <source>
        <dbReference type="Pfam" id="PF13480"/>
    </source>
</evidence>
<protein>
    <submittedName>
        <fullName evidence="2">Glycosyl transferase, group 1</fullName>
    </submittedName>
</protein>
<sequence>MQTEILTEAWSLTDEWWQLWWRDPDATPFQSPAWLLPWRRHFDRGESLVLTLRRDGELVGLLPMMRLDGRLILWGAGTSDWLGGLFDPSLERQAIASAVARIEEPLDLFQLPETSPLRRLPAPEGWEDRQGLSESCAVLSLPPQLSPNMRQNLRYYARRAAREGVRRPERVGPEHMRSLADLHTRRWQNRQEPGVFADPRVLSWLEEAAISLDKAGLLRLYAMRMGGQVVAALCVLQAKSRAFYYIGGFDPEHAKLGLGTVLVGHAIGEAEREESKSFDFLRGQEDYKYRWGAENRPTYSRSLAPSMRRAA</sequence>
<dbReference type="HOGENOM" id="CLU_046277_1_0_5"/>
<organism evidence="2">
    <name type="scientific">Chelativorans sp. (strain BNC1)</name>
    <dbReference type="NCBI Taxonomy" id="266779"/>
    <lineage>
        <taxon>Bacteria</taxon>
        <taxon>Pseudomonadati</taxon>
        <taxon>Pseudomonadota</taxon>
        <taxon>Alphaproteobacteria</taxon>
        <taxon>Hyphomicrobiales</taxon>
        <taxon>Phyllobacteriaceae</taxon>
        <taxon>Chelativorans</taxon>
    </lineage>
</organism>